<dbReference type="RefSeq" id="WP_248941863.1">
    <property type="nucleotide sequence ID" value="NZ_JAKIKS010000089.1"/>
</dbReference>
<keyword evidence="2" id="KW-1185">Reference proteome</keyword>
<dbReference type="Proteomes" id="UP001203423">
    <property type="component" value="Unassembled WGS sequence"/>
</dbReference>
<sequence>MNKQVYWHQGLLLQPQHFQLESQFHQQKMSRTTQLLNNDVWGVLSLEIQSNALLDKRLVISSGEVLFQDGSLCRIPDNAEVISRYFDDEWVKTGQSFNVYLGLKQWDDERSNVVEVDDSALSPTLDTRFIVNETPETIPDLYSDGVEGHSRPLKYLLKFFWEDEIEAAGDYMLIPIAVLEQDGNEIRFHKSFIPPLVNAKLWPRLNHLLEEVSAKIVSRARQLERFKQPNTLGQQSAQGQYEILLAIRSLNRCAWLIQNVIETPVLHPRDAWSALCEIVAEMSSFIVDISVADDEHNQRWPHYDHTNLNHVFSVLAEQVQRSLQGIMVGPEYVLPFTDQKGIWSLSLPDGAMKEEYRYCILFTGVSEEQFNEQLSRMIRLSSTGSLSSLLAHAVSGIPLMLLEDRPMSLPQNEQGVYCEIDVSSPLWNAVREDKKLSMYWVSDADCQATLYVTRG</sequence>
<dbReference type="PANTHER" id="PTHR35566:SF1">
    <property type="entry name" value="TYPE VI SECRETION SYSTEM BASEPLATE COMPONENT TSSK1"/>
    <property type="match status" value="1"/>
</dbReference>
<organism evidence="1 2">
    <name type="scientific">Shewanella surugensis</name>
    <dbReference type="NCBI Taxonomy" id="212020"/>
    <lineage>
        <taxon>Bacteria</taxon>
        <taxon>Pseudomonadati</taxon>
        <taxon>Pseudomonadota</taxon>
        <taxon>Gammaproteobacteria</taxon>
        <taxon>Alteromonadales</taxon>
        <taxon>Shewanellaceae</taxon>
        <taxon>Shewanella</taxon>
    </lineage>
</organism>
<evidence type="ECO:0000313" key="2">
    <source>
        <dbReference type="Proteomes" id="UP001203423"/>
    </source>
</evidence>
<dbReference type="EMBL" id="JAKIKS010000089">
    <property type="protein sequence ID" value="MCL1126466.1"/>
    <property type="molecule type" value="Genomic_DNA"/>
</dbReference>
<comment type="caution">
    <text evidence="1">The sequence shown here is derived from an EMBL/GenBank/DDBJ whole genome shotgun (WGS) entry which is preliminary data.</text>
</comment>
<dbReference type="PANTHER" id="PTHR35566">
    <property type="entry name" value="BLR3599 PROTEIN"/>
    <property type="match status" value="1"/>
</dbReference>
<accession>A0ABT0LFJ2</accession>
<name>A0ABT0LFJ2_9GAMM</name>
<protein>
    <submittedName>
        <fullName evidence="1">Type VI secretion system baseplate subunit TssK</fullName>
    </submittedName>
</protein>
<dbReference type="Pfam" id="PF05936">
    <property type="entry name" value="T6SS_VasE"/>
    <property type="match status" value="1"/>
</dbReference>
<proteinExistence type="predicted"/>
<dbReference type="NCBIfam" id="TIGR03353">
    <property type="entry name" value="VI_chp_4"/>
    <property type="match status" value="1"/>
</dbReference>
<evidence type="ECO:0000313" key="1">
    <source>
        <dbReference type="EMBL" id="MCL1126466.1"/>
    </source>
</evidence>
<reference evidence="1 2" key="1">
    <citation type="submission" date="2022-01" db="EMBL/GenBank/DDBJ databases">
        <title>Whole genome-based taxonomy of the Shewanellaceae.</title>
        <authorList>
            <person name="Martin-Rodriguez A.J."/>
        </authorList>
    </citation>
    <scope>NUCLEOTIDE SEQUENCE [LARGE SCALE GENOMIC DNA]</scope>
    <source>
        <strain evidence="1 2">DSM 17177</strain>
    </source>
</reference>
<gene>
    <name evidence="1" type="primary">tssK</name>
    <name evidence="1" type="ORF">L2764_18750</name>
</gene>
<dbReference type="InterPro" id="IPR010263">
    <property type="entry name" value="T6SS_TssK"/>
</dbReference>